<keyword evidence="2" id="KW-0239">DNA-directed DNA polymerase</keyword>
<gene>
    <name evidence="4" type="ORF">GCM10010919_14720</name>
</gene>
<keyword evidence="2" id="KW-0808">Transferase</keyword>
<dbReference type="Pfam" id="PF13177">
    <property type="entry name" value="DNA_pol3_delta2"/>
    <property type="match status" value="1"/>
</dbReference>
<comment type="caution">
    <text evidence="4">The sequence shown here is derived from an EMBL/GenBank/DDBJ whole genome shotgun (WGS) entry which is preliminary data.</text>
</comment>
<dbReference type="InterPro" id="IPR004622">
    <property type="entry name" value="DNA_pol_HolB"/>
</dbReference>
<protein>
    <recommendedName>
        <fullName evidence="1">DNA-directed DNA polymerase</fullName>
        <ecNumber evidence="1">2.7.7.7</ecNumber>
    </recommendedName>
</protein>
<name>A0ABQ3KWX4_9ALTE</name>
<dbReference type="Gene3D" id="3.40.50.300">
    <property type="entry name" value="P-loop containing nucleotide triphosphate hydrolases"/>
    <property type="match status" value="1"/>
</dbReference>
<evidence type="ECO:0000256" key="2">
    <source>
        <dbReference type="ARBA" id="ARBA00022932"/>
    </source>
</evidence>
<dbReference type="Proteomes" id="UP000659697">
    <property type="component" value="Unassembled WGS sequence"/>
</dbReference>
<dbReference type="PANTHER" id="PTHR11669">
    <property type="entry name" value="REPLICATION FACTOR C / DNA POLYMERASE III GAMMA-TAU SUBUNIT"/>
    <property type="match status" value="1"/>
</dbReference>
<dbReference type="EMBL" id="BNAO01000003">
    <property type="protein sequence ID" value="GHG66714.1"/>
    <property type="molecule type" value="Genomic_DNA"/>
</dbReference>
<accession>A0ABQ3KWX4</accession>
<organism evidence="4 5">
    <name type="scientific">Alishewanella longhuensis</name>
    <dbReference type="NCBI Taxonomy" id="1091037"/>
    <lineage>
        <taxon>Bacteria</taxon>
        <taxon>Pseudomonadati</taxon>
        <taxon>Pseudomonadota</taxon>
        <taxon>Gammaproteobacteria</taxon>
        <taxon>Alteromonadales</taxon>
        <taxon>Alteromonadaceae</taxon>
        <taxon>Alishewanella</taxon>
    </lineage>
</organism>
<dbReference type="InterPro" id="IPR027417">
    <property type="entry name" value="P-loop_NTPase"/>
</dbReference>
<evidence type="ECO:0000256" key="1">
    <source>
        <dbReference type="ARBA" id="ARBA00012417"/>
    </source>
</evidence>
<evidence type="ECO:0000256" key="3">
    <source>
        <dbReference type="ARBA" id="ARBA00049244"/>
    </source>
</evidence>
<reference evidence="5" key="1">
    <citation type="journal article" date="2019" name="Int. J. Syst. Evol. Microbiol.">
        <title>The Global Catalogue of Microorganisms (GCM) 10K type strain sequencing project: providing services to taxonomists for standard genome sequencing and annotation.</title>
        <authorList>
            <consortium name="The Broad Institute Genomics Platform"/>
            <consortium name="The Broad Institute Genome Sequencing Center for Infectious Disease"/>
            <person name="Wu L."/>
            <person name="Ma J."/>
        </authorList>
    </citation>
    <scope>NUCLEOTIDE SEQUENCE [LARGE SCALE GENOMIC DNA]</scope>
    <source>
        <strain evidence="5">CGMCC 1.7003</strain>
    </source>
</reference>
<sequence>MSGLAASKMPWLVPVMAQLTTLATQQRLAHALLLSGMNGLGKAQLANALTAFLLCRAPEQDSACGQCKSCLLLAAGNHPDWLQLTTENSSIGVDEIRRIIDFTQGSAQQHGNRVITLPRAERMTESAANALLKTLEEPPQGCYLLLQSSQPQRLKATLLSRCQRWDLAPLSEEALYQWLATQYQGAIPAFVYRYTGGAPLTALALLNDAQAPQIESVLLQLNDFLQGKAELTALVKLLEGRADTSVILGYFFNTLLHKQLGLSAERLQRLQQSYYRWCRDEQQILGQNKVLALSALLLEAKTLLAQR</sequence>
<keyword evidence="5" id="KW-1185">Reference proteome</keyword>
<evidence type="ECO:0000313" key="4">
    <source>
        <dbReference type="EMBL" id="GHG66714.1"/>
    </source>
</evidence>
<comment type="catalytic activity">
    <reaction evidence="3">
        <text>DNA(n) + a 2'-deoxyribonucleoside 5'-triphosphate = DNA(n+1) + diphosphate</text>
        <dbReference type="Rhea" id="RHEA:22508"/>
        <dbReference type="Rhea" id="RHEA-COMP:17339"/>
        <dbReference type="Rhea" id="RHEA-COMP:17340"/>
        <dbReference type="ChEBI" id="CHEBI:33019"/>
        <dbReference type="ChEBI" id="CHEBI:61560"/>
        <dbReference type="ChEBI" id="CHEBI:173112"/>
        <dbReference type="EC" id="2.7.7.7"/>
    </reaction>
</comment>
<dbReference type="SUPFAM" id="SSF52540">
    <property type="entry name" value="P-loop containing nucleoside triphosphate hydrolases"/>
    <property type="match status" value="1"/>
</dbReference>
<keyword evidence="2" id="KW-0548">Nucleotidyltransferase</keyword>
<dbReference type="NCBIfam" id="TIGR00678">
    <property type="entry name" value="holB"/>
    <property type="match status" value="1"/>
</dbReference>
<dbReference type="PANTHER" id="PTHR11669:SF8">
    <property type="entry name" value="DNA POLYMERASE III SUBUNIT DELTA"/>
    <property type="match status" value="1"/>
</dbReference>
<dbReference type="InterPro" id="IPR050238">
    <property type="entry name" value="DNA_Rep/Repair_Clamp_Loader"/>
</dbReference>
<evidence type="ECO:0000313" key="5">
    <source>
        <dbReference type="Proteomes" id="UP000659697"/>
    </source>
</evidence>
<proteinExistence type="predicted"/>
<dbReference type="EC" id="2.7.7.7" evidence="1"/>
<dbReference type="RefSeq" id="WP_189431851.1">
    <property type="nucleotide sequence ID" value="NZ_BNAO01000003.1"/>
</dbReference>